<dbReference type="SMART" id="SM00028">
    <property type="entry name" value="TPR"/>
    <property type="match status" value="3"/>
</dbReference>
<reference evidence="2 3" key="1">
    <citation type="submission" date="2024-04" db="EMBL/GenBank/DDBJ databases">
        <title>Tritrichomonas musculus Genome.</title>
        <authorList>
            <person name="Alves-Ferreira E."/>
            <person name="Grigg M."/>
            <person name="Lorenzi H."/>
            <person name="Galac M."/>
        </authorList>
    </citation>
    <scope>NUCLEOTIDE SEQUENCE [LARGE SCALE GENOMIC DNA]</scope>
    <source>
        <strain evidence="2 3">EAF2021</strain>
    </source>
</reference>
<evidence type="ECO:0000313" key="3">
    <source>
        <dbReference type="Proteomes" id="UP001470230"/>
    </source>
</evidence>
<evidence type="ECO:0008006" key="4">
    <source>
        <dbReference type="Google" id="ProtNLM"/>
    </source>
</evidence>
<accession>A0ABR2K8Q9</accession>
<proteinExistence type="predicted"/>
<evidence type="ECO:0000313" key="2">
    <source>
        <dbReference type="EMBL" id="KAK8886862.1"/>
    </source>
</evidence>
<protein>
    <recommendedName>
        <fullName evidence="4">TPR Domain containing protein</fullName>
    </recommendedName>
</protein>
<dbReference type="PANTHER" id="PTHR44749:SF1">
    <property type="entry name" value="TETRATRICOPEPTIDE-LIKE HELICAL DOMAIN-CONTAINING PROTEIN"/>
    <property type="match status" value="1"/>
</dbReference>
<name>A0ABR2K8Q9_9EUKA</name>
<sequence>MTDNIYSIEHLKEYILDNKASEIIDECEESLQSEENKSNKVALLINMALAKLSLQMTRNSIKDLQAILILDQTNTIASFFLGLAQLWLGHENEAITAWNDGLCHGGPISYFSVMKRLTFDCNARVFIYSRRFDLLSVLDFIEDFDKELVYMDNDVQKAYNELRNTSLSSAISHFNMILANDPENIDALKGRGSAECLTGQWRRAIEDLTKVIEKGYTDNGQLTKIRSIAYSALGQYTAAITDLSLSISLSNCDWAGRVERARLHMIRKCYALALEDYTSVPSAHLSDQMLIDLAECYYAVGDVPHAAEVIMKVKANDDHRKAYCHYLVTRDVGHMAEASIQIVHAASILPSFFLLKTAADFMYEQGKFQEACNYYRIALKQKENDADTQRMYALSLFQSGAEIQAVEILKKLEVAYMKQTNDVDFGYGTVGSIEIDGSMKNFYKSRSQILRKSLDDLHYMYHIMNNSGKSILEAARQQTGGTKKFVYDSKIYESDSQQSKEEKSTDTQPASDKKNETASKETANVSTDTDNTNTSKNTNDNQNDSKFTVKYMTYYPNEAVPTLFHFSKFQPTKDEIQMLEDADRLGSRCMPHAPEVIDNNKRIIRCLGFCVLCLAQNMRQDFFVHPKKSWKNAFDLLRAIMSLADIKNQVRWTFLVTKLPDPKNASIPNITFSKIPVDSAYVPKEDKGTQYFSFPRLAPVFYIQKGERRSPRFGHAMQQAINKIATSFSQPMDNYSNNSPKRYDTSELVKLNSLDAIYSVAQEDVIYSGSWIGQNASVPLQTPIITLRYLGVHGYDLFVKPPVDLVEVKKYDLIAQESWTHLMEQHSMETSFYLPLMMMLIWLWQPISNFSNEFGHVLMHAYLLASKNAEVEKIPCQSGELFIKQMTNPRFEQMKKVINDHLMEAKVAPMVREQSLLFWKKLPTIDRLYPLIDYDITE</sequence>
<dbReference type="SUPFAM" id="SSF48452">
    <property type="entry name" value="TPR-like"/>
    <property type="match status" value="3"/>
</dbReference>
<dbReference type="InterPro" id="IPR011990">
    <property type="entry name" value="TPR-like_helical_dom_sf"/>
</dbReference>
<dbReference type="Gene3D" id="1.25.40.10">
    <property type="entry name" value="Tetratricopeptide repeat domain"/>
    <property type="match status" value="3"/>
</dbReference>
<feature type="compositionally biased region" description="Basic and acidic residues" evidence="1">
    <location>
        <begin position="493"/>
        <end position="519"/>
    </location>
</feature>
<keyword evidence="3" id="KW-1185">Reference proteome</keyword>
<evidence type="ECO:0000256" key="1">
    <source>
        <dbReference type="SAM" id="MobiDB-lite"/>
    </source>
</evidence>
<organism evidence="2 3">
    <name type="scientific">Tritrichomonas musculus</name>
    <dbReference type="NCBI Taxonomy" id="1915356"/>
    <lineage>
        <taxon>Eukaryota</taxon>
        <taxon>Metamonada</taxon>
        <taxon>Parabasalia</taxon>
        <taxon>Tritrichomonadida</taxon>
        <taxon>Tritrichomonadidae</taxon>
        <taxon>Tritrichomonas</taxon>
    </lineage>
</organism>
<gene>
    <name evidence="2" type="ORF">M9Y10_037895</name>
</gene>
<dbReference type="InterPro" id="IPR019734">
    <property type="entry name" value="TPR_rpt"/>
</dbReference>
<dbReference type="EMBL" id="JAPFFF010000006">
    <property type="protein sequence ID" value="KAK8886862.1"/>
    <property type="molecule type" value="Genomic_DNA"/>
</dbReference>
<comment type="caution">
    <text evidence="2">The sequence shown here is derived from an EMBL/GenBank/DDBJ whole genome shotgun (WGS) entry which is preliminary data.</text>
</comment>
<feature type="region of interest" description="Disordered" evidence="1">
    <location>
        <begin position="493"/>
        <end position="543"/>
    </location>
</feature>
<dbReference type="InterPro" id="IPR044650">
    <property type="entry name" value="SRFR1-like"/>
</dbReference>
<feature type="compositionally biased region" description="Low complexity" evidence="1">
    <location>
        <begin position="522"/>
        <end position="543"/>
    </location>
</feature>
<dbReference type="PANTHER" id="PTHR44749">
    <property type="entry name" value="SUPPRESSOR OF RPS4-RLD 1"/>
    <property type="match status" value="1"/>
</dbReference>
<dbReference type="Proteomes" id="UP001470230">
    <property type="component" value="Unassembled WGS sequence"/>
</dbReference>